<keyword evidence="2" id="KW-0812">Transmembrane</keyword>
<dbReference type="EMBL" id="PYMH01000013">
    <property type="protein sequence ID" value="PSU31798.1"/>
    <property type="molecule type" value="Genomic_DNA"/>
</dbReference>
<dbReference type="NCBIfam" id="TIGR03746">
    <property type="entry name" value="conj_TIGR03746"/>
    <property type="match status" value="1"/>
</dbReference>
<comment type="caution">
    <text evidence="3">The sequence shown here is derived from an EMBL/GenBank/DDBJ whole genome shotgun (WGS) entry which is preliminary data.</text>
</comment>
<dbReference type="RefSeq" id="WP_107350928.1">
    <property type="nucleotide sequence ID" value="NZ_PYMH01000013.1"/>
</dbReference>
<keyword evidence="2" id="KW-1133">Transmembrane helix</keyword>
<reference evidence="3 4" key="1">
    <citation type="submission" date="2018-03" db="EMBL/GenBank/DDBJ databases">
        <title>Whole genome sequencing of Histamine producing bacteria.</title>
        <authorList>
            <person name="Butler K."/>
        </authorList>
    </citation>
    <scope>NUCLEOTIDE SEQUENCE [LARGE SCALE GENOMIC DNA]</scope>
    <source>
        <strain evidence="3 4">JCM 13586</strain>
    </source>
</reference>
<evidence type="ECO:0000256" key="1">
    <source>
        <dbReference type="SAM" id="MobiDB-lite"/>
    </source>
</evidence>
<protein>
    <submittedName>
        <fullName evidence="3">TIGR03746 family integrating conjugative element protein</fullName>
    </submittedName>
</protein>
<keyword evidence="4" id="KW-1185">Reference proteome</keyword>
<dbReference type="Proteomes" id="UP000241222">
    <property type="component" value="Unassembled WGS sequence"/>
</dbReference>
<accession>A0A2T3ITX5</accession>
<dbReference type="AlphaFoldDB" id="A0A2T3ITX5"/>
<evidence type="ECO:0000313" key="3">
    <source>
        <dbReference type="EMBL" id="PSU31798.1"/>
    </source>
</evidence>
<evidence type="ECO:0000256" key="2">
    <source>
        <dbReference type="SAM" id="Phobius"/>
    </source>
</evidence>
<organism evidence="3 4">
    <name type="scientific">Photobacterium lutimaris</name>
    <dbReference type="NCBI Taxonomy" id="388278"/>
    <lineage>
        <taxon>Bacteria</taxon>
        <taxon>Pseudomonadati</taxon>
        <taxon>Pseudomonadota</taxon>
        <taxon>Gammaproteobacteria</taxon>
        <taxon>Vibrionales</taxon>
        <taxon>Vibrionaceae</taxon>
        <taxon>Photobacterium</taxon>
    </lineage>
</organism>
<dbReference type="OrthoDB" id="8558441at2"/>
<feature type="transmembrane region" description="Helical" evidence="2">
    <location>
        <begin position="48"/>
        <end position="71"/>
    </location>
</feature>
<feature type="region of interest" description="Disordered" evidence="1">
    <location>
        <begin position="1"/>
        <end position="30"/>
    </location>
</feature>
<feature type="compositionally biased region" description="Polar residues" evidence="1">
    <location>
        <begin position="1"/>
        <end position="10"/>
    </location>
</feature>
<sequence>MLTNKNNNKPASRPKQKQTKSQKKDINRDLSDVKAALPKRMKAKSKEVADHVVTLRVICVALVLALILSIYSNSRAPDNIWVRYTPNLNSGGVVRAGEIPNSSLLTDTAYLWVAFSTWKENGEKDTSDNLWRYQHFFSPEFMRSQEQEYNHLRTAGHLNRTREVSLAPGMLSSINDRVIQKSRDSWVVYLDATIVERYLGEEVKNTTIRYPLRVERHETNPEFNPLGIRIVGYDSTPRRIVEK</sequence>
<proteinExistence type="predicted"/>
<keyword evidence="2" id="KW-0472">Membrane</keyword>
<name>A0A2T3ITX5_9GAMM</name>
<evidence type="ECO:0000313" key="4">
    <source>
        <dbReference type="Proteomes" id="UP000241222"/>
    </source>
</evidence>
<dbReference type="InterPro" id="IPR021548">
    <property type="entry name" value="DUF2895"/>
</dbReference>
<dbReference type="Pfam" id="PF11444">
    <property type="entry name" value="DUF2895"/>
    <property type="match status" value="1"/>
</dbReference>
<gene>
    <name evidence="3" type="ORF">C9I99_21680</name>
</gene>
<feature type="compositionally biased region" description="Basic residues" evidence="1">
    <location>
        <begin position="12"/>
        <end position="21"/>
    </location>
</feature>